<keyword evidence="2" id="KW-0143">Chaperone</keyword>
<evidence type="ECO:0000256" key="2">
    <source>
        <dbReference type="ARBA" id="ARBA00023186"/>
    </source>
</evidence>
<dbReference type="GO" id="GO:1990230">
    <property type="term" value="C:iron-sulfur cluster transfer complex"/>
    <property type="evidence" value="ECO:0007669"/>
    <property type="project" value="TreeGrafter"/>
</dbReference>
<evidence type="ECO:0000259" key="3">
    <source>
        <dbReference type="PROSITE" id="PS50076"/>
    </source>
</evidence>
<proteinExistence type="inferred from homology"/>
<feature type="domain" description="J" evidence="3">
    <location>
        <begin position="22"/>
        <end position="94"/>
    </location>
</feature>
<accession>M1GMB8</accession>
<reference evidence="4" key="1">
    <citation type="journal article" date="2013" name="Appl. Environ. Microbiol.">
        <title>RubisCO Gene Clusters Found in a Metagenome Microarray from Acid Mine Drainage.</title>
        <authorList>
            <person name="Guo X."/>
            <person name="Yin H."/>
            <person name="Cong J."/>
            <person name="Dai Z."/>
            <person name="Liang Y."/>
            <person name="Liu X."/>
        </authorList>
    </citation>
    <scope>NUCLEOTIDE SEQUENCE</scope>
</reference>
<dbReference type="GO" id="GO:0001671">
    <property type="term" value="F:ATPase activator activity"/>
    <property type="evidence" value="ECO:0007669"/>
    <property type="project" value="InterPro"/>
</dbReference>
<dbReference type="InterPro" id="IPR004640">
    <property type="entry name" value="HscB"/>
</dbReference>
<dbReference type="NCBIfam" id="TIGR00714">
    <property type="entry name" value="hscB"/>
    <property type="match status" value="1"/>
</dbReference>
<dbReference type="CDD" id="cd06257">
    <property type="entry name" value="DnaJ"/>
    <property type="match status" value="1"/>
</dbReference>
<organism evidence="4">
    <name type="scientific">uncultured prokaryote</name>
    <dbReference type="NCBI Taxonomy" id="198431"/>
    <lineage>
        <taxon>unclassified sequences</taxon>
        <taxon>environmental samples</taxon>
    </lineage>
</organism>
<dbReference type="PANTHER" id="PTHR14021:SF15">
    <property type="entry name" value="IRON-SULFUR CLUSTER CO-CHAPERONE PROTEIN HSCB"/>
    <property type="match status" value="1"/>
</dbReference>
<dbReference type="Gene3D" id="1.10.287.110">
    <property type="entry name" value="DnaJ domain"/>
    <property type="match status" value="1"/>
</dbReference>
<dbReference type="GO" id="GO:0051087">
    <property type="term" value="F:protein-folding chaperone binding"/>
    <property type="evidence" value="ECO:0007669"/>
    <property type="project" value="InterPro"/>
</dbReference>
<dbReference type="InterPro" id="IPR036386">
    <property type="entry name" value="HscB_C_sf"/>
</dbReference>
<dbReference type="PROSITE" id="PS50076">
    <property type="entry name" value="DNAJ_2"/>
    <property type="match status" value="1"/>
</dbReference>
<dbReference type="InterPro" id="IPR001623">
    <property type="entry name" value="DnaJ_domain"/>
</dbReference>
<dbReference type="AlphaFoldDB" id="M1GMB8"/>
<dbReference type="EMBL" id="JQ815895">
    <property type="protein sequence ID" value="AGE14083.1"/>
    <property type="molecule type" value="Genomic_DNA"/>
</dbReference>
<dbReference type="Gene3D" id="1.20.1280.20">
    <property type="entry name" value="HscB, C-terminal domain"/>
    <property type="match status" value="1"/>
</dbReference>
<protein>
    <submittedName>
        <fullName evidence="4">Co-chaperone HscB</fullName>
    </submittedName>
</protein>
<evidence type="ECO:0000256" key="1">
    <source>
        <dbReference type="ARBA" id="ARBA00010476"/>
    </source>
</evidence>
<dbReference type="SUPFAM" id="SSF47144">
    <property type="entry name" value="HSC20 (HSCB), C-terminal oligomerisation domain"/>
    <property type="match status" value="1"/>
</dbReference>
<dbReference type="SUPFAM" id="SSF46565">
    <property type="entry name" value="Chaperone J-domain"/>
    <property type="match status" value="1"/>
</dbReference>
<dbReference type="InterPro" id="IPR036869">
    <property type="entry name" value="J_dom_sf"/>
</dbReference>
<dbReference type="GO" id="GO:0051259">
    <property type="term" value="P:protein complex oligomerization"/>
    <property type="evidence" value="ECO:0007669"/>
    <property type="project" value="InterPro"/>
</dbReference>
<dbReference type="PANTHER" id="PTHR14021">
    <property type="entry name" value="IRON-SULFUR CLUSTER CO-CHAPERONE PROTEIN HSCB"/>
    <property type="match status" value="1"/>
</dbReference>
<sequence length="186" mass="20636">MRAGSRVSRGPGDVCLVSQLPEYFALFGLAPRFALDPQRLAAAYREVLVQVHPDRHAASGAAQQRVAMQMASHANEAYRILKSDSARAAYLCRMHGALADGMESSRRVAPEFLALQMRWRETWEDAKDPDARRALRQEVEATQADLLTRITGEIDERGDYAAAADSVRALLFVEKFIEKMAADTAD</sequence>
<dbReference type="InterPro" id="IPR009073">
    <property type="entry name" value="HscB_oligo_C"/>
</dbReference>
<name>M1GMB8_9ZZZZ</name>
<dbReference type="GO" id="GO:0044571">
    <property type="term" value="P:[2Fe-2S] cluster assembly"/>
    <property type="evidence" value="ECO:0007669"/>
    <property type="project" value="InterPro"/>
</dbReference>
<comment type="similarity">
    <text evidence="1">Belongs to the HscB family.</text>
</comment>
<evidence type="ECO:0000313" key="4">
    <source>
        <dbReference type="EMBL" id="AGE14083.1"/>
    </source>
</evidence>
<dbReference type="Pfam" id="PF07743">
    <property type="entry name" value="HSCB_C"/>
    <property type="match status" value="1"/>
</dbReference>
<dbReference type="SMART" id="SM00271">
    <property type="entry name" value="DnaJ"/>
    <property type="match status" value="1"/>
</dbReference>
<dbReference type="HAMAP" id="MF_00682">
    <property type="entry name" value="HscB"/>
    <property type="match status" value="1"/>
</dbReference>